<dbReference type="InterPro" id="IPR045864">
    <property type="entry name" value="aa-tRNA-synth_II/BPL/LPL"/>
</dbReference>
<sequence length="113" mass="12923">MHPGQTARIERDGREVGFLGAIHPELSKTLGLDRPVFVFELVLAEVSTGRLPKFHELSRFPEVWHCWLIATFRPVRFWTLFVKMQASGSQTSGYLMFTRVKALIHIEKALQSA</sequence>
<evidence type="ECO:0000259" key="1">
    <source>
        <dbReference type="Pfam" id="PF17759"/>
    </source>
</evidence>
<organism evidence="2 3">
    <name type="scientific">Pseudomonas amygdali pv. tabaci</name>
    <name type="common">Pseudomonas syringae pv. tabaci</name>
    <dbReference type="NCBI Taxonomy" id="322"/>
    <lineage>
        <taxon>Bacteria</taxon>
        <taxon>Pseudomonadati</taxon>
        <taxon>Pseudomonadota</taxon>
        <taxon>Gammaproteobacteria</taxon>
        <taxon>Pseudomonadales</taxon>
        <taxon>Pseudomonadaceae</taxon>
        <taxon>Pseudomonas</taxon>
        <taxon>Pseudomonas amygdali</taxon>
    </lineage>
</organism>
<dbReference type="AlphaFoldDB" id="A0A3M6HPY2"/>
<evidence type="ECO:0000313" key="3">
    <source>
        <dbReference type="Proteomes" id="UP000271531"/>
    </source>
</evidence>
<dbReference type="EMBL" id="RBVA01000246">
    <property type="protein sequence ID" value="RMW06997.1"/>
    <property type="molecule type" value="Genomic_DNA"/>
</dbReference>
<proteinExistence type="predicted"/>
<dbReference type="Pfam" id="PF17759">
    <property type="entry name" value="tRNA_synthFbeta"/>
    <property type="match status" value="1"/>
</dbReference>
<dbReference type="GO" id="GO:0016874">
    <property type="term" value="F:ligase activity"/>
    <property type="evidence" value="ECO:0007669"/>
    <property type="project" value="UniProtKB-KW"/>
</dbReference>
<feature type="domain" description="Phenylalanyl tRNA synthetase beta chain core" evidence="1">
    <location>
        <begin position="1"/>
        <end position="42"/>
    </location>
</feature>
<reference evidence="2 3" key="1">
    <citation type="submission" date="2018-08" db="EMBL/GenBank/DDBJ databases">
        <title>Recombination of ecologically and evolutionarily significant loci maintains genetic cohesion in the Pseudomonas syringae species complex.</title>
        <authorList>
            <person name="Dillon M."/>
            <person name="Thakur S."/>
            <person name="Almeida R.N.D."/>
            <person name="Weir B.S."/>
            <person name="Guttman D.S."/>
        </authorList>
    </citation>
    <scope>NUCLEOTIDE SEQUENCE [LARGE SCALE GENOMIC DNA]</scope>
    <source>
        <strain evidence="2 3">ICMP 4525</strain>
    </source>
</reference>
<comment type="caution">
    <text evidence="2">The sequence shown here is derived from an EMBL/GenBank/DDBJ whole genome shotgun (WGS) entry which is preliminary data.</text>
</comment>
<evidence type="ECO:0000313" key="2">
    <source>
        <dbReference type="EMBL" id="RMW06997.1"/>
    </source>
</evidence>
<dbReference type="SUPFAM" id="SSF55681">
    <property type="entry name" value="Class II aaRS and biotin synthetases"/>
    <property type="match status" value="1"/>
</dbReference>
<gene>
    <name evidence="2" type="ORF">ALP03_04147</name>
</gene>
<name>A0A3M6HPY2_PSEAJ</name>
<protein>
    <submittedName>
        <fullName evidence="2">Phenylalanine--tRNA ligase beta subunit</fullName>
    </submittedName>
</protein>
<dbReference type="Gene3D" id="3.30.930.10">
    <property type="entry name" value="Bira Bifunctional Protein, Domain 2"/>
    <property type="match status" value="1"/>
</dbReference>
<dbReference type="InterPro" id="IPR041616">
    <property type="entry name" value="PheRS_beta_core"/>
</dbReference>
<accession>A0A3M6HPY2</accession>
<keyword evidence="2" id="KW-0436">Ligase</keyword>
<dbReference type="Proteomes" id="UP000271531">
    <property type="component" value="Unassembled WGS sequence"/>
</dbReference>